<evidence type="ECO:0000313" key="1">
    <source>
        <dbReference type="EMBL" id="KAB8266657.1"/>
    </source>
</evidence>
<name>A0A5N6IKF4_9EURO</name>
<dbReference type="AlphaFoldDB" id="A0A5N6IKF4"/>
<organism evidence="1 2">
    <name type="scientific">Aspergillus minisclerotigenes</name>
    <dbReference type="NCBI Taxonomy" id="656917"/>
    <lineage>
        <taxon>Eukaryota</taxon>
        <taxon>Fungi</taxon>
        <taxon>Dikarya</taxon>
        <taxon>Ascomycota</taxon>
        <taxon>Pezizomycotina</taxon>
        <taxon>Eurotiomycetes</taxon>
        <taxon>Eurotiomycetidae</taxon>
        <taxon>Eurotiales</taxon>
        <taxon>Aspergillaceae</taxon>
        <taxon>Aspergillus</taxon>
        <taxon>Aspergillus subgen. Circumdati</taxon>
    </lineage>
</organism>
<proteinExistence type="predicted"/>
<accession>A0A5N6IKF4</accession>
<dbReference type="Proteomes" id="UP000326289">
    <property type="component" value="Unassembled WGS sequence"/>
</dbReference>
<protein>
    <submittedName>
        <fullName evidence="1">Uncharacterized protein</fullName>
    </submittedName>
</protein>
<evidence type="ECO:0000313" key="2">
    <source>
        <dbReference type="Proteomes" id="UP000326289"/>
    </source>
</evidence>
<dbReference type="EMBL" id="ML732946">
    <property type="protein sequence ID" value="KAB8266657.1"/>
    <property type="molecule type" value="Genomic_DNA"/>
</dbReference>
<sequence>MLNMIESAAFPSFPFLFFSPCDLLFSSLVGRNGRGGLLSRTEEILCRYINPAHKLLLSSLPRISFLFLYILLCALRQHTPDKC</sequence>
<gene>
    <name evidence="1" type="ORF">BDV30DRAFT_67036</name>
</gene>
<keyword evidence="2" id="KW-1185">Reference proteome</keyword>
<reference evidence="1 2" key="1">
    <citation type="submission" date="2019-04" db="EMBL/GenBank/DDBJ databases">
        <title>Fungal friends and foes A comparative genomics study of 23 Aspergillus species from section Flavi.</title>
        <authorList>
            <consortium name="DOE Joint Genome Institute"/>
            <person name="Kjaerbolling I."/>
            <person name="Vesth T.C."/>
            <person name="Frisvad J.C."/>
            <person name="Nybo J.L."/>
            <person name="Theobald S."/>
            <person name="Kildgaard S."/>
            <person name="Petersen T.I."/>
            <person name="Kuo A."/>
            <person name="Sato A."/>
            <person name="Lyhne E.K."/>
            <person name="Kogle M.E."/>
            <person name="Wiebenga A."/>
            <person name="Kun R.S."/>
            <person name="Lubbers R.J."/>
            <person name="Makela M.R."/>
            <person name="Barry K."/>
            <person name="Chovatia M."/>
            <person name="Clum A."/>
            <person name="Daum C."/>
            <person name="Haridas S."/>
            <person name="He G."/>
            <person name="LaButti K."/>
            <person name="Lipzen A."/>
            <person name="Mondo S."/>
            <person name="Pangilinan J."/>
            <person name="Riley R."/>
            <person name="Salamov A."/>
            <person name="Simmons B.A."/>
            <person name="Magnuson J.K."/>
            <person name="Henrissat B."/>
            <person name="Mortensen U.H."/>
            <person name="Larsen T.O."/>
            <person name="De vries R.P."/>
            <person name="Grigoriev I.V."/>
            <person name="Machida M."/>
            <person name="Baker S.E."/>
            <person name="Andersen M.R."/>
        </authorList>
    </citation>
    <scope>NUCLEOTIDE SEQUENCE [LARGE SCALE GENOMIC DNA]</scope>
    <source>
        <strain evidence="1 2">CBS 117635</strain>
    </source>
</reference>